<reference evidence="3 4" key="1">
    <citation type="submission" date="2017-06" db="EMBL/GenBank/DDBJ databases">
        <title>A platform for efficient transgenesis in Macrostomum lignano, a flatworm model organism for stem cell research.</title>
        <authorList>
            <person name="Berezikov E."/>
        </authorList>
    </citation>
    <scope>NUCLEOTIDE SEQUENCE [LARGE SCALE GENOMIC DNA]</scope>
    <source>
        <strain evidence="3">DV1</strain>
        <tissue evidence="3">Whole organism</tissue>
    </source>
</reference>
<feature type="compositionally biased region" description="Low complexity" evidence="1">
    <location>
        <begin position="774"/>
        <end position="794"/>
    </location>
</feature>
<feature type="compositionally biased region" description="Acidic residues" evidence="1">
    <location>
        <begin position="610"/>
        <end position="629"/>
    </location>
</feature>
<dbReference type="AlphaFoldDB" id="A0A267EM26"/>
<dbReference type="Gene3D" id="3.80.10.10">
    <property type="entry name" value="Ribonuclease Inhibitor"/>
    <property type="match status" value="1"/>
</dbReference>
<evidence type="ECO:0000313" key="3">
    <source>
        <dbReference type="EMBL" id="PAA62506.1"/>
    </source>
</evidence>
<feature type="compositionally biased region" description="Basic and acidic residues" evidence="1">
    <location>
        <begin position="659"/>
        <end position="671"/>
    </location>
</feature>
<feature type="region of interest" description="Disordered" evidence="1">
    <location>
        <begin position="366"/>
        <end position="391"/>
    </location>
</feature>
<organism evidence="3 4">
    <name type="scientific">Macrostomum lignano</name>
    <dbReference type="NCBI Taxonomy" id="282301"/>
    <lineage>
        <taxon>Eukaryota</taxon>
        <taxon>Metazoa</taxon>
        <taxon>Spiralia</taxon>
        <taxon>Lophotrochozoa</taxon>
        <taxon>Platyhelminthes</taxon>
        <taxon>Rhabditophora</taxon>
        <taxon>Macrostomorpha</taxon>
        <taxon>Macrostomida</taxon>
        <taxon>Macrostomidae</taxon>
        <taxon>Macrostomum</taxon>
    </lineage>
</organism>
<evidence type="ECO:0000256" key="1">
    <source>
        <dbReference type="SAM" id="MobiDB-lite"/>
    </source>
</evidence>
<dbReference type="OrthoDB" id="1394818at2759"/>
<feature type="region of interest" description="Disordered" evidence="1">
    <location>
        <begin position="448"/>
        <end position="468"/>
    </location>
</feature>
<keyword evidence="4" id="KW-1185">Reference proteome</keyword>
<dbReference type="CDD" id="cd00143">
    <property type="entry name" value="PP2Cc"/>
    <property type="match status" value="1"/>
</dbReference>
<dbReference type="Pfam" id="PF00481">
    <property type="entry name" value="PP2C"/>
    <property type="match status" value="1"/>
</dbReference>
<dbReference type="EMBL" id="NIVC01001925">
    <property type="protein sequence ID" value="PAA62506.1"/>
    <property type="molecule type" value="Genomic_DNA"/>
</dbReference>
<dbReference type="InterPro" id="IPR032675">
    <property type="entry name" value="LRR_dom_sf"/>
</dbReference>
<dbReference type="SUPFAM" id="SSF81606">
    <property type="entry name" value="PP2C-like"/>
    <property type="match status" value="1"/>
</dbReference>
<dbReference type="InterPro" id="IPR015655">
    <property type="entry name" value="PP2C"/>
</dbReference>
<feature type="region of interest" description="Disordered" evidence="1">
    <location>
        <begin position="655"/>
        <end position="794"/>
    </location>
</feature>
<feature type="domain" description="PPM-type phosphatase" evidence="2">
    <location>
        <begin position="116"/>
        <end position="361"/>
    </location>
</feature>
<sequence>MMERLIVLKAHSNMLQELPNFREMPELRMLDLGCNQLLTGSVRDLMEARLSFLDLSCNDKMGISMQDLTTVTTKSTIKTVSSAGGIQSLSLQRPPAAAAGAVAVAHRPAAAALPFHAGLAESTGSRNRMCISVLNKMPYPTPDSGLFAVFDGGRNSTVPGLLQRLFGRAYWEQLKAGLGEQAALRYALLAIHRRLLGHGRRLGASGVILCLKRRSADRWEATVANCGNAEALLVQRDRPMRLSRLFTAQCDRDEAERVVQVGGMVTEDGRVNGSCDCTRQLGCAYLHPCVVPEPQVTQVNLTETDDSLILASRSFWSFVSYDEAAEEVREAEQPVAAAKRLIDLAQAYGSTENISILVVKIRLSSHHHHHQQHQQHQQHQASLGRRQPQVPELEEPDYAELRLSLSELGSSVSSQQSVESDSSELWMRRRINGYQKLKSGRTVEEIERERREAAGEEERPRFAKRQETAERLGAEMRLRLAGEVKRQELDSALSDALLNSPTGSDSDRSVHSGDGAAAAVRDNGAGNWRRINAGEQQRGGASWADRRSALMSHAHRSLTAAGGQPAGAAAVVDFYDEFDDDDNDGRLSEITNSELLLSPPRQDRIGDAGVDPDDPDELPGGAFEDDEVDGNSAAADGYESLSRYRPAMAAAGGLQWRPDAGHEGMREETYMVERQGAPGAREAAVSSAGRLSQNGDTYAQISKPPSRSAKPPPPPPPSRLLTDRGTEPSGLDTATASPLPTSPTGTQSPPLTPSSTFSYTAAAATGGRKPRLNPSLSQQPGSSQPPHQYRSGTAAAAASAAASVAAAAAAYEDQELVMDIRSVATSYASGMTNSRVADKDEDTHL</sequence>
<dbReference type="GO" id="GO:0004722">
    <property type="term" value="F:protein serine/threonine phosphatase activity"/>
    <property type="evidence" value="ECO:0007669"/>
    <property type="project" value="InterPro"/>
</dbReference>
<evidence type="ECO:0000259" key="2">
    <source>
        <dbReference type="PROSITE" id="PS51746"/>
    </source>
</evidence>
<feature type="compositionally biased region" description="Low complexity" evidence="1">
    <location>
        <begin position="753"/>
        <end position="765"/>
    </location>
</feature>
<feature type="compositionally biased region" description="Low complexity" evidence="1">
    <location>
        <begin position="733"/>
        <end position="746"/>
    </location>
</feature>
<comment type="caution">
    <text evidence="3">The sequence shown here is derived from an EMBL/GenBank/DDBJ whole genome shotgun (WGS) entry which is preliminary data.</text>
</comment>
<dbReference type="SUPFAM" id="SSF52075">
    <property type="entry name" value="Outer arm dynein light chain 1"/>
    <property type="match status" value="1"/>
</dbReference>
<feature type="region of interest" description="Disordered" evidence="1">
    <location>
        <begin position="590"/>
        <end position="637"/>
    </location>
</feature>
<dbReference type="STRING" id="282301.A0A267EM26"/>
<dbReference type="InterPro" id="IPR036457">
    <property type="entry name" value="PPM-type-like_dom_sf"/>
</dbReference>
<feature type="compositionally biased region" description="Polar residues" evidence="1">
    <location>
        <begin position="689"/>
        <end position="700"/>
    </location>
</feature>
<feature type="region of interest" description="Disordered" evidence="1">
    <location>
        <begin position="496"/>
        <end position="523"/>
    </location>
</feature>
<proteinExistence type="predicted"/>
<dbReference type="Proteomes" id="UP000215902">
    <property type="component" value="Unassembled WGS sequence"/>
</dbReference>
<name>A0A267EM26_9PLAT</name>
<dbReference type="Gene3D" id="3.60.40.10">
    <property type="entry name" value="PPM-type phosphatase domain"/>
    <property type="match status" value="1"/>
</dbReference>
<accession>A0A267EM26</accession>
<dbReference type="PROSITE" id="PS51746">
    <property type="entry name" value="PPM_2"/>
    <property type="match status" value="1"/>
</dbReference>
<gene>
    <name evidence="3" type="ORF">BOX15_Mlig028936g1</name>
</gene>
<evidence type="ECO:0000313" key="4">
    <source>
        <dbReference type="Proteomes" id="UP000215902"/>
    </source>
</evidence>
<dbReference type="InterPro" id="IPR001932">
    <property type="entry name" value="PPM-type_phosphatase-like_dom"/>
</dbReference>
<dbReference type="SMART" id="SM00332">
    <property type="entry name" value="PP2Cc"/>
    <property type="match status" value="1"/>
</dbReference>
<protein>
    <recommendedName>
        <fullName evidence="2">PPM-type phosphatase domain-containing protein</fullName>
    </recommendedName>
</protein>
<dbReference type="PANTHER" id="PTHR47992">
    <property type="entry name" value="PROTEIN PHOSPHATASE"/>
    <property type="match status" value="1"/>
</dbReference>